<keyword evidence="4" id="KW-1185">Reference proteome</keyword>
<evidence type="ECO:0000256" key="1">
    <source>
        <dbReference type="SAM" id="Coils"/>
    </source>
</evidence>
<evidence type="ECO:0000313" key="4">
    <source>
        <dbReference type="Proteomes" id="UP000667802"/>
    </source>
</evidence>
<dbReference type="EMBL" id="JAALHA020000037">
    <property type="protein sequence ID" value="MDR9900650.1"/>
    <property type="molecule type" value="Genomic_DNA"/>
</dbReference>
<organism evidence="3 4">
    <name type="scientific">Aetokthonos hydrillicola Thurmond2011</name>
    <dbReference type="NCBI Taxonomy" id="2712845"/>
    <lineage>
        <taxon>Bacteria</taxon>
        <taxon>Bacillati</taxon>
        <taxon>Cyanobacteriota</taxon>
        <taxon>Cyanophyceae</taxon>
        <taxon>Nostocales</taxon>
        <taxon>Hapalosiphonaceae</taxon>
        <taxon>Aetokthonos</taxon>
    </lineage>
</organism>
<evidence type="ECO:0008006" key="5">
    <source>
        <dbReference type="Google" id="ProtNLM"/>
    </source>
</evidence>
<protein>
    <recommendedName>
        <fullName evidence="5">Mobilization protein</fullName>
    </recommendedName>
</protein>
<feature type="compositionally biased region" description="Polar residues" evidence="2">
    <location>
        <begin position="118"/>
        <end position="129"/>
    </location>
</feature>
<gene>
    <name evidence="3" type="ORF">G7B40_039875</name>
</gene>
<dbReference type="AlphaFoldDB" id="A0AAP5MCT5"/>
<feature type="region of interest" description="Disordered" evidence="2">
    <location>
        <begin position="78"/>
        <end position="147"/>
    </location>
</feature>
<evidence type="ECO:0000313" key="3">
    <source>
        <dbReference type="EMBL" id="MDR9900650.1"/>
    </source>
</evidence>
<name>A0AAP5MCT5_9CYAN</name>
<reference evidence="4" key="1">
    <citation type="journal article" date="2021" name="Science">
        <title>Hunting the eagle killer: A cyanobacterial neurotoxin causes vacuolar myelinopathy.</title>
        <authorList>
            <person name="Breinlinger S."/>
            <person name="Phillips T.J."/>
            <person name="Haram B.N."/>
            <person name="Mares J."/>
            <person name="Martinez Yerena J.A."/>
            <person name="Hrouzek P."/>
            <person name="Sobotka R."/>
            <person name="Henderson W.M."/>
            <person name="Schmieder P."/>
            <person name="Williams S.M."/>
            <person name="Lauderdale J.D."/>
            <person name="Wilde H.D."/>
            <person name="Gerrin W."/>
            <person name="Kust A."/>
            <person name="Washington J.W."/>
            <person name="Wagner C."/>
            <person name="Geier B."/>
            <person name="Liebeke M."/>
            <person name="Enke H."/>
            <person name="Niedermeyer T.H.J."/>
            <person name="Wilde S.B."/>
        </authorList>
    </citation>
    <scope>NUCLEOTIDE SEQUENCE [LARGE SCALE GENOMIC DNA]</scope>
    <source>
        <strain evidence="4">Thurmond2011</strain>
    </source>
</reference>
<evidence type="ECO:0000256" key="2">
    <source>
        <dbReference type="SAM" id="MobiDB-lite"/>
    </source>
</evidence>
<keyword evidence="1" id="KW-0175">Coiled coil</keyword>
<comment type="caution">
    <text evidence="3">The sequence shown here is derived from an EMBL/GenBank/DDBJ whole genome shotgun (WGS) entry which is preliminary data.</text>
</comment>
<sequence length="147" mass="17240">MAETYKQRRQRLDKIQKETKELQKEIKEIRRKEETRQFIILGRWVTKLLQRGFISQEFYQKDFGSFLTRNADRELFGFPPLPTAEIPNTQKKPAKQKKQQPLESTSALAIFADPPPSATTDKQQPSNNGVRKLPEYDDKNLQEAFDL</sequence>
<dbReference type="Proteomes" id="UP000667802">
    <property type="component" value="Unassembled WGS sequence"/>
</dbReference>
<proteinExistence type="predicted"/>
<accession>A0AAP5MCT5</accession>
<feature type="compositionally biased region" description="Basic and acidic residues" evidence="2">
    <location>
        <begin position="132"/>
        <end position="141"/>
    </location>
</feature>
<feature type="coiled-coil region" evidence="1">
    <location>
        <begin position="5"/>
        <end position="35"/>
    </location>
</feature>